<evidence type="ECO:0000313" key="3">
    <source>
        <dbReference type="Proteomes" id="UP000317835"/>
    </source>
</evidence>
<dbReference type="Proteomes" id="UP000317835">
    <property type="component" value="Chromosome"/>
</dbReference>
<feature type="compositionally biased region" description="Basic and acidic residues" evidence="1">
    <location>
        <begin position="34"/>
        <end position="43"/>
    </location>
</feature>
<accession>A0A518H0Z7</accession>
<evidence type="ECO:0000313" key="2">
    <source>
        <dbReference type="EMBL" id="QDV34526.1"/>
    </source>
</evidence>
<reference evidence="2 3" key="1">
    <citation type="submission" date="2019-02" db="EMBL/GenBank/DDBJ databases">
        <title>Deep-cultivation of Planctomycetes and their phenomic and genomic characterization uncovers novel biology.</title>
        <authorList>
            <person name="Wiegand S."/>
            <person name="Jogler M."/>
            <person name="Boedeker C."/>
            <person name="Pinto D."/>
            <person name="Vollmers J."/>
            <person name="Rivas-Marin E."/>
            <person name="Kohn T."/>
            <person name="Peeters S.H."/>
            <person name="Heuer A."/>
            <person name="Rast P."/>
            <person name="Oberbeckmann S."/>
            <person name="Bunk B."/>
            <person name="Jeske O."/>
            <person name="Meyerdierks A."/>
            <person name="Storesund J.E."/>
            <person name="Kallscheuer N."/>
            <person name="Luecker S."/>
            <person name="Lage O.M."/>
            <person name="Pohl T."/>
            <person name="Merkel B.J."/>
            <person name="Hornburger P."/>
            <person name="Mueller R.-W."/>
            <person name="Bruemmer F."/>
            <person name="Labrenz M."/>
            <person name="Spormann A.M."/>
            <person name="Op den Camp H."/>
            <person name="Overmann J."/>
            <person name="Amann R."/>
            <person name="Jetten M.S.M."/>
            <person name="Mascher T."/>
            <person name="Medema M.H."/>
            <person name="Devos D.P."/>
            <person name="Kaster A.-K."/>
            <person name="Ovreas L."/>
            <person name="Rohde M."/>
            <person name="Galperin M.Y."/>
            <person name="Jogler C."/>
        </authorList>
    </citation>
    <scope>NUCLEOTIDE SEQUENCE [LARGE SCALE GENOMIC DNA]</scope>
    <source>
        <strain evidence="2 3">ElP</strain>
    </source>
</reference>
<feature type="compositionally biased region" description="Basic and acidic residues" evidence="1">
    <location>
        <begin position="95"/>
        <end position="112"/>
    </location>
</feature>
<gene>
    <name evidence="2" type="ORF">ElP_24160</name>
</gene>
<protein>
    <submittedName>
        <fullName evidence="2">Uncharacterized protein</fullName>
    </submittedName>
</protein>
<dbReference type="EMBL" id="CP036426">
    <property type="protein sequence ID" value="QDV34526.1"/>
    <property type="molecule type" value="Genomic_DNA"/>
</dbReference>
<feature type="compositionally biased region" description="Basic and acidic residues" evidence="1">
    <location>
        <begin position="68"/>
        <end position="85"/>
    </location>
</feature>
<keyword evidence="3" id="KW-1185">Reference proteome</keyword>
<evidence type="ECO:0000256" key="1">
    <source>
        <dbReference type="SAM" id="MobiDB-lite"/>
    </source>
</evidence>
<name>A0A518H0Z7_9BACT</name>
<dbReference type="AlphaFoldDB" id="A0A518H0Z7"/>
<proteinExistence type="predicted"/>
<sequence length="123" mass="13292">MEIIREMGAGDHPLVVEQPGAEVEEPDPGQPAERGNEAVDLLHLRVGAVPPRRRVIRRRDAPGGQAHQQDDRPGEPATDLGDHGGDALGDLPGLVDRDVVRADHQDDHRRVDPGQLAVPDPPE</sequence>
<dbReference type="KEGG" id="tpla:ElP_24160"/>
<organism evidence="2 3">
    <name type="scientific">Tautonia plasticadhaerens</name>
    <dbReference type="NCBI Taxonomy" id="2527974"/>
    <lineage>
        <taxon>Bacteria</taxon>
        <taxon>Pseudomonadati</taxon>
        <taxon>Planctomycetota</taxon>
        <taxon>Planctomycetia</taxon>
        <taxon>Isosphaerales</taxon>
        <taxon>Isosphaeraceae</taxon>
        <taxon>Tautonia</taxon>
    </lineage>
</organism>
<feature type="region of interest" description="Disordered" evidence="1">
    <location>
        <begin position="1"/>
        <end position="123"/>
    </location>
</feature>